<dbReference type="AlphaFoldDB" id="A0A564ZU52"/>
<proteinExistence type="predicted"/>
<evidence type="ECO:0000313" key="2">
    <source>
        <dbReference type="Proteomes" id="UP000220605"/>
    </source>
</evidence>
<dbReference type="EMBL" id="LT635619">
    <property type="protein sequence ID" value="VUZ95542.1"/>
    <property type="molecule type" value="Genomic_DNA"/>
</dbReference>
<dbReference type="Proteomes" id="UP000220605">
    <property type="component" value="Chromosome 8"/>
</dbReference>
<dbReference type="VEuPathDB" id="PlasmoDB:PVX_115990"/>
<protein>
    <submittedName>
        <fullName evidence="1">VIR protein</fullName>
    </submittedName>
</protein>
<evidence type="ECO:0000313" key="1">
    <source>
        <dbReference type="EMBL" id="VUZ95542.1"/>
    </source>
</evidence>
<dbReference type="VEuPathDB" id="PlasmoDB:PVW1_080045200"/>
<accession>A0A564ZU52</accession>
<reference evidence="2" key="1">
    <citation type="submission" date="2016-07" db="EMBL/GenBank/DDBJ databases">
        <authorList>
            <consortium name="Pathogen Informatics"/>
        </authorList>
    </citation>
    <scope>NUCLEOTIDE SEQUENCE [LARGE SCALE GENOMIC DNA]</scope>
</reference>
<sequence>MAAADPGEQKYFFFRDLSVYQTHEKEAKEKEAIEQGDGAEVVSLCKNVKDEENIWNKKIQNTCEQFIKYFIFCSKNGNTMGVQKEDYYIEYFNYWLNDKLRSHVELSENRSKIYKHFENFFNGEVPLSKLKNKINNIQDNYYNKMNSMYKLYDNYNKIKNVDDNDSNKQKNCLDYANNCVTEYSKYISECYNKKDDKFCEALKEFEYIYTTSKYNFKGCKTINLPRLPEFKNAEGERNVKSLDKFSPCNAVEQNSEAHRTEGEYEKDALLSELNLLKTYEKFNSNSYLSEYNEYCSDEIQSTENCKLYTLCARIETNLKGLSKMESSINDNDRCLYFTYWVYDQIHKTFSNNYIVHIPDIYKLFKVIYKINHTLQGKNQCNIDYNHNVKVEELKEMKYLRDYFMNFNSVRDNQVCFNGKRQTCCDYARHINKIYKKYIGNCCTCYFLSGECKNNCNDYFSCDDEYNPYELYKKFECNKLQKDKEAFEEVRKPTAIDYYAISLIALKSRCTTLFCDLFYMVVLASFAFTPLGSRFHKKVINKKKFQNHIREEGMWQTTSSGSTNKQKNPNNKRIRLAYQSAG</sequence>
<dbReference type="OrthoDB" id="387669at2759"/>
<gene>
    <name evidence="1" type="ORF">PVP01_0839500</name>
</gene>
<name>A0A564ZU52_PLAVI</name>
<dbReference type="VEuPathDB" id="PlasmoDB:PVP01_0839500"/>
<dbReference type="InterPro" id="IPR008780">
    <property type="entry name" value="Plasmodium_Vir"/>
</dbReference>
<organism evidence="1 2">
    <name type="scientific">Plasmodium vivax</name>
    <name type="common">malaria parasite P. vivax</name>
    <dbReference type="NCBI Taxonomy" id="5855"/>
    <lineage>
        <taxon>Eukaryota</taxon>
        <taxon>Sar</taxon>
        <taxon>Alveolata</taxon>
        <taxon>Apicomplexa</taxon>
        <taxon>Aconoidasida</taxon>
        <taxon>Haemosporida</taxon>
        <taxon>Plasmodiidae</taxon>
        <taxon>Plasmodium</taxon>
        <taxon>Plasmodium (Plasmodium)</taxon>
    </lineage>
</organism>
<dbReference type="VEuPathDB" id="PlasmoDB:PVX_086893"/>
<dbReference type="Pfam" id="PF05795">
    <property type="entry name" value="Plasmodium_Vir"/>
    <property type="match status" value="2"/>
</dbReference>
<dbReference type="VEuPathDB" id="PlasmoDB:PVPAM_070043100"/>